<evidence type="ECO:0000313" key="3">
    <source>
        <dbReference type="EMBL" id="KAJ7222135.1"/>
    </source>
</evidence>
<name>A0AAD6YIB4_9AGAR</name>
<dbReference type="Proteomes" id="UP001219525">
    <property type="component" value="Unassembled WGS sequence"/>
</dbReference>
<sequence length="203" mass="21856">MAKHGPTWGVSPSIRGAVPQYTAGGRPRPRPDSSSISSGFAPLDLFTLRVLPYARQGTILNATLVSADGRVLFFVTTDATSGSERTVVLDGNRARVAIITWDAHPTVYIDDLGWSLHTAQWLCLSSTRTCRTMIASGKQFSWLPNGECIELFPLDSLHTQALASISHGSDGTVLQLTSTALRLNLLNMTAISTVLLMSGRSID</sequence>
<evidence type="ECO:0000259" key="2">
    <source>
        <dbReference type="Pfam" id="PF20236"/>
    </source>
</evidence>
<keyword evidence="4" id="KW-1185">Reference proteome</keyword>
<gene>
    <name evidence="3" type="ORF">GGX14DRAFT_352965</name>
</gene>
<dbReference type="InterPro" id="IPR046528">
    <property type="entry name" value="DUF6593"/>
</dbReference>
<evidence type="ECO:0000256" key="1">
    <source>
        <dbReference type="SAM" id="MobiDB-lite"/>
    </source>
</evidence>
<feature type="domain" description="DUF6593" evidence="2">
    <location>
        <begin position="59"/>
        <end position="173"/>
    </location>
</feature>
<comment type="caution">
    <text evidence="3">The sequence shown here is derived from an EMBL/GenBank/DDBJ whole genome shotgun (WGS) entry which is preliminary data.</text>
</comment>
<reference evidence="3" key="1">
    <citation type="submission" date="2023-03" db="EMBL/GenBank/DDBJ databases">
        <title>Massive genome expansion in bonnet fungi (Mycena s.s.) driven by repeated elements and novel gene families across ecological guilds.</title>
        <authorList>
            <consortium name="Lawrence Berkeley National Laboratory"/>
            <person name="Harder C.B."/>
            <person name="Miyauchi S."/>
            <person name="Viragh M."/>
            <person name="Kuo A."/>
            <person name="Thoen E."/>
            <person name="Andreopoulos B."/>
            <person name="Lu D."/>
            <person name="Skrede I."/>
            <person name="Drula E."/>
            <person name="Henrissat B."/>
            <person name="Morin E."/>
            <person name="Kohler A."/>
            <person name="Barry K."/>
            <person name="LaButti K."/>
            <person name="Morin E."/>
            <person name="Salamov A."/>
            <person name="Lipzen A."/>
            <person name="Mereny Z."/>
            <person name="Hegedus B."/>
            <person name="Baldrian P."/>
            <person name="Stursova M."/>
            <person name="Weitz H."/>
            <person name="Taylor A."/>
            <person name="Grigoriev I.V."/>
            <person name="Nagy L.G."/>
            <person name="Martin F."/>
            <person name="Kauserud H."/>
        </authorList>
    </citation>
    <scope>NUCLEOTIDE SEQUENCE</scope>
    <source>
        <strain evidence="3">9144</strain>
    </source>
</reference>
<dbReference type="Pfam" id="PF20236">
    <property type="entry name" value="DUF6593"/>
    <property type="match status" value="1"/>
</dbReference>
<dbReference type="AlphaFoldDB" id="A0AAD6YIB4"/>
<proteinExistence type="predicted"/>
<accession>A0AAD6YIB4</accession>
<organism evidence="3 4">
    <name type="scientific">Mycena pura</name>
    <dbReference type="NCBI Taxonomy" id="153505"/>
    <lineage>
        <taxon>Eukaryota</taxon>
        <taxon>Fungi</taxon>
        <taxon>Dikarya</taxon>
        <taxon>Basidiomycota</taxon>
        <taxon>Agaricomycotina</taxon>
        <taxon>Agaricomycetes</taxon>
        <taxon>Agaricomycetidae</taxon>
        <taxon>Agaricales</taxon>
        <taxon>Marasmiineae</taxon>
        <taxon>Mycenaceae</taxon>
        <taxon>Mycena</taxon>
    </lineage>
</organism>
<protein>
    <recommendedName>
        <fullName evidence="2">DUF6593 domain-containing protein</fullName>
    </recommendedName>
</protein>
<dbReference type="EMBL" id="JARJCW010000007">
    <property type="protein sequence ID" value="KAJ7222135.1"/>
    <property type="molecule type" value="Genomic_DNA"/>
</dbReference>
<feature type="region of interest" description="Disordered" evidence="1">
    <location>
        <begin position="1"/>
        <end position="36"/>
    </location>
</feature>
<evidence type="ECO:0000313" key="4">
    <source>
        <dbReference type="Proteomes" id="UP001219525"/>
    </source>
</evidence>